<sequence>MKVISLFKGGRFQQTVSGPQQFVVGPTLAAWEGGWAPGALDDSWWFYGQARKRQPCPVTVEGSILVGVRPGSMITIEDQQYECIDGGDVEVSFQFPGTYEVMVTRWPYLDGRYIVENPPQAKQPR</sequence>
<comment type="caution">
    <text evidence="1">The sequence shown here is derived from an EMBL/GenBank/DDBJ whole genome shotgun (WGS) entry which is preliminary data.</text>
</comment>
<evidence type="ECO:0000313" key="1">
    <source>
        <dbReference type="EMBL" id="MDT8505392.1"/>
    </source>
</evidence>
<name>A0ABU3MV95_9BURK</name>
<dbReference type="Proteomes" id="UP001074635">
    <property type="component" value="Unassembled WGS sequence"/>
</dbReference>
<evidence type="ECO:0000313" key="2">
    <source>
        <dbReference type="Proteomes" id="UP001074635"/>
    </source>
</evidence>
<dbReference type="EMBL" id="JAPQTC020000004">
    <property type="protein sequence ID" value="MDT8505392.1"/>
    <property type="molecule type" value="Genomic_DNA"/>
</dbReference>
<accession>A0ABU3MV95</accession>
<dbReference type="RefSeq" id="WP_268380484.1">
    <property type="nucleotide sequence ID" value="NZ_JAPQTC020000004.1"/>
</dbReference>
<proteinExistence type="predicted"/>
<keyword evidence="2" id="KW-1185">Reference proteome</keyword>
<organism evidence="1 2">
    <name type="scientific">Alcaligenes nematophilus</name>
    <dbReference type="NCBI Taxonomy" id="2994643"/>
    <lineage>
        <taxon>Bacteria</taxon>
        <taxon>Pseudomonadati</taxon>
        <taxon>Pseudomonadota</taxon>
        <taxon>Betaproteobacteria</taxon>
        <taxon>Burkholderiales</taxon>
        <taxon>Alcaligenaceae</taxon>
        <taxon>Alcaligenes</taxon>
    </lineage>
</organism>
<protein>
    <submittedName>
        <fullName evidence="1">Uncharacterized protein</fullName>
    </submittedName>
</protein>
<gene>
    <name evidence="1" type="ORF">OYC61_013895</name>
</gene>
<reference evidence="1" key="1">
    <citation type="submission" date="2023-08" db="EMBL/GenBank/DDBJ databases">
        <title>Study of Resistomes in environmental pathogenic environmental.</title>
        <authorList>
            <person name="Bhattacharjee A."/>
            <person name="Singh A.K."/>
        </authorList>
    </citation>
    <scope>NUCLEOTIDE SEQUENCE</scope>
    <source>
        <strain evidence="1">S1</strain>
    </source>
</reference>